<evidence type="ECO:0000256" key="10">
    <source>
        <dbReference type="PROSITE-ProRule" id="PRU00042"/>
    </source>
</evidence>
<dbReference type="Proteomes" id="UP001162483">
    <property type="component" value="Unassembled WGS sequence"/>
</dbReference>
<dbReference type="SUPFAM" id="SSF57667">
    <property type="entry name" value="beta-beta-alpha zinc fingers"/>
    <property type="match status" value="3"/>
</dbReference>
<evidence type="ECO:0000313" key="13">
    <source>
        <dbReference type="EMBL" id="CAI9568482.1"/>
    </source>
</evidence>
<dbReference type="Pfam" id="PF00096">
    <property type="entry name" value="zf-C2H2"/>
    <property type="match status" value="4"/>
</dbReference>
<dbReference type="PANTHER" id="PTHR24399">
    <property type="entry name" value="ZINC FINGER AND BTB DOMAIN-CONTAINING"/>
    <property type="match status" value="1"/>
</dbReference>
<evidence type="ECO:0000256" key="11">
    <source>
        <dbReference type="SAM" id="MobiDB-lite"/>
    </source>
</evidence>
<comment type="caution">
    <text evidence="13">The sequence shown here is derived from an EMBL/GenBank/DDBJ whole genome shotgun (WGS) entry which is preliminary data.</text>
</comment>
<feature type="compositionally biased region" description="Basic and acidic residues" evidence="11">
    <location>
        <begin position="20"/>
        <end position="35"/>
    </location>
</feature>
<evidence type="ECO:0000256" key="6">
    <source>
        <dbReference type="ARBA" id="ARBA00023015"/>
    </source>
</evidence>
<evidence type="ECO:0000256" key="7">
    <source>
        <dbReference type="ARBA" id="ARBA00023125"/>
    </source>
</evidence>
<feature type="domain" description="C2H2-type" evidence="12">
    <location>
        <begin position="153"/>
        <end position="180"/>
    </location>
</feature>
<feature type="non-terminal residue" evidence="13">
    <location>
        <position position="1"/>
    </location>
</feature>
<evidence type="ECO:0000256" key="3">
    <source>
        <dbReference type="ARBA" id="ARBA00022737"/>
    </source>
</evidence>
<feature type="domain" description="C2H2-type" evidence="12">
    <location>
        <begin position="125"/>
        <end position="152"/>
    </location>
</feature>
<protein>
    <recommendedName>
        <fullName evidence="12">C2H2-type domain-containing protein</fullName>
    </recommendedName>
</protein>
<keyword evidence="9" id="KW-0539">Nucleus</keyword>
<comment type="subcellular location">
    <subcellularLocation>
        <location evidence="1">Nucleus</location>
    </subcellularLocation>
</comment>
<name>A0ABN9D7P7_9NEOB</name>
<accession>A0ABN9D7P7</accession>
<keyword evidence="2" id="KW-0479">Metal-binding</keyword>
<feature type="domain" description="C2H2-type" evidence="12">
    <location>
        <begin position="215"/>
        <end position="242"/>
    </location>
</feature>
<feature type="compositionally biased region" description="Acidic residues" evidence="11">
    <location>
        <begin position="1"/>
        <end position="12"/>
    </location>
</feature>
<keyword evidence="14" id="KW-1185">Reference proteome</keyword>
<evidence type="ECO:0000256" key="1">
    <source>
        <dbReference type="ARBA" id="ARBA00004123"/>
    </source>
</evidence>
<feature type="region of interest" description="Disordered" evidence="11">
    <location>
        <begin position="1"/>
        <end position="35"/>
    </location>
</feature>
<feature type="domain" description="C2H2-type" evidence="12">
    <location>
        <begin position="181"/>
        <end position="208"/>
    </location>
</feature>
<evidence type="ECO:0000256" key="8">
    <source>
        <dbReference type="ARBA" id="ARBA00023163"/>
    </source>
</evidence>
<gene>
    <name evidence="13" type="ORF">SPARVUS_LOCUS6723949</name>
</gene>
<dbReference type="SMART" id="SM00355">
    <property type="entry name" value="ZnF_C2H2"/>
    <property type="match status" value="5"/>
</dbReference>
<dbReference type="InterPro" id="IPR013087">
    <property type="entry name" value="Znf_C2H2_type"/>
</dbReference>
<dbReference type="PANTHER" id="PTHR24399:SF76">
    <property type="entry name" value="GASTRULA ZINC FINGER PROTEIN XLCGF46.1 ISOFORM X1"/>
    <property type="match status" value="1"/>
</dbReference>
<evidence type="ECO:0000256" key="9">
    <source>
        <dbReference type="ARBA" id="ARBA00023242"/>
    </source>
</evidence>
<dbReference type="Gene3D" id="3.30.160.60">
    <property type="entry name" value="Classic Zinc Finger"/>
    <property type="match status" value="5"/>
</dbReference>
<dbReference type="PROSITE" id="PS00028">
    <property type="entry name" value="ZINC_FINGER_C2H2_1"/>
    <property type="match status" value="5"/>
</dbReference>
<keyword evidence="8" id="KW-0804">Transcription</keyword>
<evidence type="ECO:0000256" key="4">
    <source>
        <dbReference type="ARBA" id="ARBA00022771"/>
    </source>
</evidence>
<feature type="domain" description="C2H2-type" evidence="12">
    <location>
        <begin position="243"/>
        <end position="270"/>
    </location>
</feature>
<dbReference type="EMBL" id="CATNWA010014174">
    <property type="protein sequence ID" value="CAI9568482.1"/>
    <property type="molecule type" value="Genomic_DNA"/>
</dbReference>
<evidence type="ECO:0000256" key="2">
    <source>
        <dbReference type="ARBA" id="ARBA00022723"/>
    </source>
</evidence>
<keyword evidence="5" id="KW-0862">Zinc</keyword>
<keyword evidence="6" id="KW-0805">Transcription regulation</keyword>
<reference evidence="13" key="1">
    <citation type="submission" date="2023-05" db="EMBL/GenBank/DDBJ databases">
        <authorList>
            <person name="Stuckert A."/>
        </authorList>
    </citation>
    <scope>NUCLEOTIDE SEQUENCE</scope>
</reference>
<keyword evidence="3" id="KW-0677">Repeat</keyword>
<evidence type="ECO:0000313" key="14">
    <source>
        <dbReference type="Proteomes" id="UP001162483"/>
    </source>
</evidence>
<evidence type="ECO:0000259" key="12">
    <source>
        <dbReference type="PROSITE" id="PS50157"/>
    </source>
</evidence>
<keyword evidence="7" id="KW-0238">DNA-binding</keyword>
<sequence>GDEPCEEEEEIPPEISTDPGDSRETRRDIKAGEEEGHVKIKEEEILVEIGIDGQQIVKNKEEFSILTSGNGNDVTLRFPGEDHTTPNLHPALLPSAGRLSTASTPGGTFPDHSAPITHHRGHGKFLCYMCGKCFTRKESLTLHQRSHTGEKPHSCSVCGKCFLRKWCLINHERTHTGEKPYSCAECGKRFMHKSNLVFHRRIHTGTPATDLHKPYSCSECGKCFKVNAGLLLHQRTHTGVKPYSCSECGKCFSMSSALVKHKRIHTGEETVFLFGVWEILQPEDPPCFT</sequence>
<dbReference type="PROSITE" id="PS50157">
    <property type="entry name" value="ZINC_FINGER_C2H2_2"/>
    <property type="match status" value="5"/>
</dbReference>
<organism evidence="13 14">
    <name type="scientific">Staurois parvus</name>
    <dbReference type="NCBI Taxonomy" id="386267"/>
    <lineage>
        <taxon>Eukaryota</taxon>
        <taxon>Metazoa</taxon>
        <taxon>Chordata</taxon>
        <taxon>Craniata</taxon>
        <taxon>Vertebrata</taxon>
        <taxon>Euteleostomi</taxon>
        <taxon>Amphibia</taxon>
        <taxon>Batrachia</taxon>
        <taxon>Anura</taxon>
        <taxon>Neobatrachia</taxon>
        <taxon>Ranoidea</taxon>
        <taxon>Ranidae</taxon>
        <taxon>Staurois</taxon>
    </lineage>
</organism>
<keyword evidence="4 10" id="KW-0863">Zinc-finger</keyword>
<dbReference type="InterPro" id="IPR036236">
    <property type="entry name" value="Znf_C2H2_sf"/>
</dbReference>
<proteinExistence type="predicted"/>
<evidence type="ECO:0000256" key="5">
    <source>
        <dbReference type="ARBA" id="ARBA00022833"/>
    </source>
</evidence>